<proteinExistence type="predicted"/>
<evidence type="ECO:0000313" key="1">
    <source>
        <dbReference type="EMBL" id="GEP53942.1"/>
    </source>
</evidence>
<keyword evidence="2" id="KW-1185">Reference proteome</keyword>
<sequence>MLAEPAGPGDTPPEWDPTPRVLTVVLAKGRTAVVPLSSYLTPDDLKLVGRWQWLCSARSPGISCRSI</sequence>
<evidence type="ECO:0000313" key="2">
    <source>
        <dbReference type="Proteomes" id="UP000321058"/>
    </source>
</evidence>
<reference evidence="1 2" key="1">
    <citation type="submission" date="2019-07" db="EMBL/GenBank/DDBJ databases">
        <title>Whole genome shotgun sequence of Reyranella soli NBRC 108950.</title>
        <authorList>
            <person name="Hosoyama A."/>
            <person name="Uohara A."/>
            <person name="Ohji S."/>
            <person name="Ichikawa N."/>
        </authorList>
    </citation>
    <scope>NUCLEOTIDE SEQUENCE [LARGE SCALE GENOMIC DNA]</scope>
    <source>
        <strain evidence="1 2">NBRC 108950</strain>
    </source>
</reference>
<gene>
    <name evidence="1" type="ORF">RSO01_11080</name>
</gene>
<dbReference type="AlphaFoldDB" id="A0A512N4N1"/>
<dbReference type="Proteomes" id="UP000321058">
    <property type="component" value="Unassembled WGS sequence"/>
</dbReference>
<name>A0A512N4N1_9HYPH</name>
<accession>A0A512N4N1</accession>
<protein>
    <submittedName>
        <fullName evidence="1">Uncharacterized protein</fullName>
    </submittedName>
</protein>
<dbReference type="EMBL" id="BKAJ01000019">
    <property type="protein sequence ID" value="GEP53942.1"/>
    <property type="molecule type" value="Genomic_DNA"/>
</dbReference>
<organism evidence="1 2">
    <name type="scientific">Reyranella soli</name>
    <dbReference type="NCBI Taxonomy" id="1230389"/>
    <lineage>
        <taxon>Bacteria</taxon>
        <taxon>Pseudomonadati</taxon>
        <taxon>Pseudomonadota</taxon>
        <taxon>Alphaproteobacteria</taxon>
        <taxon>Hyphomicrobiales</taxon>
        <taxon>Reyranellaceae</taxon>
        <taxon>Reyranella</taxon>
    </lineage>
</organism>
<comment type="caution">
    <text evidence="1">The sequence shown here is derived from an EMBL/GenBank/DDBJ whole genome shotgun (WGS) entry which is preliminary data.</text>
</comment>